<comment type="caution">
    <text evidence="4">The sequence shown here is derived from an EMBL/GenBank/DDBJ whole genome shotgun (WGS) entry which is preliminary data.</text>
</comment>
<evidence type="ECO:0000313" key="4">
    <source>
        <dbReference type="EMBL" id="NKE70173.1"/>
    </source>
</evidence>
<keyword evidence="1" id="KW-1133">Transmembrane helix</keyword>
<proteinExistence type="predicted"/>
<feature type="transmembrane region" description="Helical" evidence="1">
    <location>
        <begin position="34"/>
        <end position="50"/>
    </location>
</feature>
<name>A0A7X6DNI6_9BACT</name>
<evidence type="ECO:0000256" key="1">
    <source>
        <dbReference type="SAM" id="Phobius"/>
    </source>
</evidence>
<reference evidence="4 5" key="1">
    <citation type="journal article" date="2020" name="Nature">
        <title>Bacterial chemolithoautotrophy via manganese oxidation.</title>
        <authorList>
            <person name="Yu H."/>
            <person name="Leadbetter J.R."/>
        </authorList>
    </citation>
    <scope>NUCLEOTIDE SEQUENCE [LARGE SCALE GENOMIC DNA]</scope>
    <source>
        <strain evidence="4 5">Mn-1</strain>
    </source>
</reference>
<evidence type="ECO:0000313" key="5">
    <source>
        <dbReference type="Proteomes" id="UP000534783"/>
    </source>
</evidence>
<gene>
    <name evidence="4" type="ORF">MNODULE_05375</name>
</gene>
<dbReference type="EMBL" id="VTOW01000001">
    <property type="protein sequence ID" value="NKE70173.1"/>
    <property type="molecule type" value="Genomic_DNA"/>
</dbReference>
<dbReference type="RefSeq" id="WP_168058436.1">
    <property type="nucleotide sequence ID" value="NZ_VTOW01000001.1"/>
</dbReference>
<feature type="signal peptide" evidence="2">
    <location>
        <begin position="1"/>
        <end position="24"/>
    </location>
</feature>
<feature type="transmembrane region" description="Helical" evidence="1">
    <location>
        <begin position="88"/>
        <end position="104"/>
    </location>
</feature>
<feature type="transmembrane region" description="Helical" evidence="1">
    <location>
        <begin position="384"/>
        <end position="405"/>
    </location>
</feature>
<feature type="domain" description="TraG N-terminal Proteobacteria" evidence="3">
    <location>
        <begin position="28"/>
        <end position="482"/>
    </location>
</feature>
<feature type="transmembrane region" description="Helical" evidence="1">
    <location>
        <begin position="356"/>
        <end position="378"/>
    </location>
</feature>
<dbReference type="AlphaFoldDB" id="A0A7X6DNI6"/>
<dbReference type="Proteomes" id="UP000534783">
    <property type="component" value="Unassembled WGS sequence"/>
</dbReference>
<protein>
    <submittedName>
        <fullName evidence="4">Conjugal transfer protein TraG</fullName>
    </submittedName>
</protein>
<dbReference type="Pfam" id="PF07916">
    <property type="entry name" value="TraG_N"/>
    <property type="match status" value="1"/>
</dbReference>
<feature type="chain" id="PRO_5030915396" evidence="2">
    <location>
        <begin position="25"/>
        <end position="1129"/>
    </location>
</feature>
<keyword evidence="1" id="KW-0812">Transmembrane</keyword>
<accession>A0A7X6DNI6</accession>
<organism evidence="4 5">
    <name type="scientific">Candidatus Manganitrophus noduliformans</name>
    <dbReference type="NCBI Taxonomy" id="2606439"/>
    <lineage>
        <taxon>Bacteria</taxon>
        <taxon>Pseudomonadati</taxon>
        <taxon>Nitrospirota</taxon>
        <taxon>Nitrospiria</taxon>
        <taxon>Candidatus Troglogloeales</taxon>
        <taxon>Candidatus Manganitrophaceae</taxon>
        <taxon>Candidatus Manganitrophus</taxon>
    </lineage>
</organism>
<keyword evidence="1" id="KW-0472">Membrane</keyword>
<evidence type="ECO:0000256" key="2">
    <source>
        <dbReference type="SAM" id="SignalP"/>
    </source>
</evidence>
<keyword evidence="2" id="KW-0732">Signal</keyword>
<evidence type="ECO:0000259" key="3">
    <source>
        <dbReference type="Pfam" id="PF07916"/>
    </source>
</evidence>
<keyword evidence="5" id="KW-1185">Reference proteome</keyword>
<feature type="transmembrane region" description="Helical" evidence="1">
    <location>
        <begin position="57"/>
        <end position="76"/>
    </location>
</feature>
<dbReference type="InterPro" id="IPR012931">
    <property type="entry name" value="TraG_N_Proteobacteria"/>
</dbReference>
<sequence>MKKSFHVPPLVFLVVILSHSTSHAIEMEYYTYNGFNAVVSAFTKIALIFSDADYKGLFFTVIVLGILMGGVVVYFLALSGARVTPLSWTWPVGIGITLYLALVLPKGTLHIYDPVKNQYQPVGGIPDGLVALIGALNKVERGLIDIVSNAADPVGYQQQAGGVGFDMLLNIQSKGVLLSDQYIHLSLRKYVEDCLYFEVARPGTTLTINDLANNADFIPLFRKGASPAIYTTFYEDAKPEGRTLKCSEAMPAIEAKITNPSLFENTSQARCADAGFDPSIPSEYNQCKGTFTSLVNWVQGAVFDATQIYRQNAMAQSLSSVAQLASPDTAIAVLAGRDTGTSLLSTGVVANEWIPIIRAVITAIAIGLLPFLVIFIPTPLFGKAVTLIAGFFIWLTAWGVTDAIAHQFAIDYAVKAFAEVRQYQLGLTAISTFGTASLKTLAAFGAIRWSGLMLATVITTMLVRFGGHALSMLAGEITGSPRHAAQAAGRVATPEGAADIVSALENAPPVMANAYRFDFGQRTHARANTMAKSTGEGLGLVDADSAFEVGGIQGQSARGSAYGTKQFASDVAGGDVVSASMQSQYFRQSSLYGESQGRFDLARQLLGIRTPTEAAAFNTTGRTITPEMAAVASKQGYKGVIPGMHLTEIGFDPKSGKAASISFAGPVTEGNIDAVREVASNAGHQDAASMLKPGMIASYSIDPQSGKGTFNATDTTSVKSEDFAEKTFSAGKGLTVDTPYGSYQLRSGKVQQVGGQLYINGTSEDGRKIALEGSLRDAYRLIPGIKQSADGTAYYSTDPDAVGYELQMKAVDHGEDGDLRTGVMKDRDGNITGIGLNLTRAQIEGGVHGYETLNSEELKGLAKTLRSQGGSNQAVNTLEYLADRGMSANVQYSYPAHGGKMGQLAVTNEKTGKTMDFALSQSGWEEISKAHSSSLSGSRNISEDIDKSTVDHGVGIGSAMQMALNRDPAIARFVSDHTLAKYKPETFDANVAATAKDLARDVGGFLKRNGASVGYAEGSAGLRVFGIGGAAGRKSIEEESNNLLATEYDQRIRQSVGEAKEQELGRDDTERYVAGKVGEFTQGLYDQARTASSLDYGASAPGAGVRRAIESIPFDPKRIDVDELKNRPD</sequence>